<sequence length="140" mass="15757">MKDKLGTIHLGLRLCFMLLIAALATGCVKDDYFTELQEMSVQMDKMCPMVIDGGTRLDSTSAKEAPLTLVYYYTATTASKDALPENIEEVKAQLKKQAQDNLDNASTMEAFRKMDVALTYDYRDKNGEYLFNYTVAPTKK</sequence>
<dbReference type="RefSeq" id="WP_143372077.1">
    <property type="nucleotide sequence ID" value="NZ_VJVZ01000002.1"/>
</dbReference>
<organism evidence="1 2">
    <name type="scientific">Flavobacterium zepuense</name>
    <dbReference type="NCBI Taxonomy" id="2593302"/>
    <lineage>
        <taxon>Bacteria</taxon>
        <taxon>Pseudomonadati</taxon>
        <taxon>Bacteroidota</taxon>
        <taxon>Flavobacteriia</taxon>
        <taxon>Flavobacteriales</taxon>
        <taxon>Flavobacteriaceae</taxon>
        <taxon>Flavobacterium</taxon>
    </lineage>
</organism>
<comment type="caution">
    <text evidence="1">The sequence shown here is derived from an EMBL/GenBank/DDBJ whole genome shotgun (WGS) entry which is preliminary data.</text>
</comment>
<dbReference type="AlphaFoldDB" id="A0A552V7Z0"/>
<name>A0A552V7Z0_9FLAO</name>
<proteinExistence type="predicted"/>
<dbReference type="EMBL" id="VJVZ01000002">
    <property type="protein sequence ID" value="TRW26577.1"/>
    <property type="molecule type" value="Genomic_DNA"/>
</dbReference>
<dbReference type="PROSITE" id="PS51257">
    <property type="entry name" value="PROKAR_LIPOPROTEIN"/>
    <property type="match status" value="1"/>
</dbReference>
<accession>A0A552V7Z0</accession>
<evidence type="ECO:0008006" key="3">
    <source>
        <dbReference type="Google" id="ProtNLM"/>
    </source>
</evidence>
<evidence type="ECO:0000313" key="1">
    <source>
        <dbReference type="EMBL" id="TRW26577.1"/>
    </source>
</evidence>
<gene>
    <name evidence="1" type="ORF">FMM05_04145</name>
</gene>
<keyword evidence="2" id="KW-1185">Reference proteome</keyword>
<dbReference type="OrthoDB" id="965642at2"/>
<dbReference type="Proteomes" id="UP000320643">
    <property type="component" value="Unassembled WGS sequence"/>
</dbReference>
<reference evidence="1 2" key="1">
    <citation type="submission" date="2019-07" db="EMBL/GenBank/DDBJ databases">
        <title>Flavobacterium sp. nov., isolated from glacier ice.</title>
        <authorList>
            <person name="Liu Q."/>
            <person name="Xin Y.-H."/>
        </authorList>
    </citation>
    <scope>NUCLEOTIDE SEQUENCE [LARGE SCALE GENOMIC DNA]</scope>
    <source>
        <strain evidence="1 2">ZT4R6</strain>
    </source>
</reference>
<protein>
    <recommendedName>
        <fullName evidence="3">Lipoprotein</fullName>
    </recommendedName>
</protein>
<evidence type="ECO:0000313" key="2">
    <source>
        <dbReference type="Proteomes" id="UP000320643"/>
    </source>
</evidence>